<feature type="compositionally biased region" description="Low complexity" evidence="1">
    <location>
        <begin position="23"/>
        <end position="42"/>
    </location>
</feature>
<keyword evidence="2" id="KW-0732">Signal</keyword>
<dbReference type="Proteomes" id="UP001224775">
    <property type="component" value="Unassembled WGS sequence"/>
</dbReference>
<evidence type="ECO:0000256" key="1">
    <source>
        <dbReference type="SAM" id="MobiDB-lite"/>
    </source>
</evidence>
<feature type="compositionally biased region" description="Low complexity" evidence="1">
    <location>
        <begin position="48"/>
        <end position="61"/>
    </location>
</feature>
<evidence type="ECO:0000313" key="4">
    <source>
        <dbReference type="Proteomes" id="UP001224775"/>
    </source>
</evidence>
<feature type="signal peptide" evidence="2">
    <location>
        <begin position="1"/>
        <end position="16"/>
    </location>
</feature>
<organism evidence="3 4">
    <name type="scientific">Skeletonema marinoi</name>
    <dbReference type="NCBI Taxonomy" id="267567"/>
    <lineage>
        <taxon>Eukaryota</taxon>
        <taxon>Sar</taxon>
        <taxon>Stramenopiles</taxon>
        <taxon>Ochrophyta</taxon>
        <taxon>Bacillariophyta</taxon>
        <taxon>Coscinodiscophyceae</taxon>
        <taxon>Thalassiosirophycidae</taxon>
        <taxon>Thalassiosirales</taxon>
        <taxon>Skeletonemataceae</taxon>
        <taxon>Skeletonema</taxon>
        <taxon>Skeletonema marinoi-dohrnii complex</taxon>
    </lineage>
</organism>
<gene>
    <name evidence="3" type="ORF">QTG54_016497</name>
</gene>
<evidence type="ECO:0000313" key="3">
    <source>
        <dbReference type="EMBL" id="KAK1732785.1"/>
    </source>
</evidence>
<feature type="region of interest" description="Disordered" evidence="1">
    <location>
        <begin position="413"/>
        <end position="432"/>
    </location>
</feature>
<protein>
    <submittedName>
        <fullName evidence="3">Uncharacterized protein</fullName>
    </submittedName>
</protein>
<feature type="region of interest" description="Disordered" evidence="1">
    <location>
        <begin position="23"/>
        <end position="70"/>
    </location>
</feature>
<dbReference type="EMBL" id="JATAAI010000057">
    <property type="protein sequence ID" value="KAK1732785.1"/>
    <property type="molecule type" value="Genomic_DNA"/>
</dbReference>
<comment type="caution">
    <text evidence="3">The sequence shown here is derived from an EMBL/GenBank/DDBJ whole genome shotgun (WGS) entry which is preliminary data.</text>
</comment>
<name>A0AAD8XSR0_9STRA</name>
<accession>A0AAD8XSR0</accession>
<dbReference type="AlphaFoldDB" id="A0AAD8XSR0"/>
<proteinExistence type="predicted"/>
<reference evidence="3" key="1">
    <citation type="submission" date="2023-06" db="EMBL/GenBank/DDBJ databases">
        <title>Survivors Of The Sea: Transcriptome response of Skeletonema marinoi to long-term dormancy.</title>
        <authorList>
            <person name="Pinder M.I.M."/>
            <person name="Kourtchenko O."/>
            <person name="Robertson E.K."/>
            <person name="Larsson T."/>
            <person name="Maumus F."/>
            <person name="Osuna-Cruz C.M."/>
            <person name="Vancaester E."/>
            <person name="Stenow R."/>
            <person name="Vandepoele K."/>
            <person name="Ploug H."/>
            <person name="Bruchert V."/>
            <person name="Godhe A."/>
            <person name="Topel M."/>
        </authorList>
    </citation>
    <scope>NUCLEOTIDE SEQUENCE</scope>
    <source>
        <strain evidence="3">R05AC</strain>
    </source>
</reference>
<feature type="chain" id="PRO_5042066722" evidence="2">
    <location>
        <begin position="17"/>
        <end position="432"/>
    </location>
</feature>
<keyword evidence="4" id="KW-1185">Reference proteome</keyword>
<evidence type="ECO:0000256" key="2">
    <source>
        <dbReference type="SAM" id="SignalP"/>
    </source>
</evidence>
<sequence length="432" mass="46572">MKFIIASSIIIGTAAADSYSMSYGKSSKGIRGSKGSKPSSKSSKGKTSKSSSMSMSYPSGGDDLKEIPINPDDFGEPDWVKILEIAFPTWDAPKDGCPRLTEMGGDLDPDFSQTYPPAKGGRFNPCYYTKAFAGLDPKLGGYPTPIDTRYPYEFAAPYNQQPGDGSTHHCAADAANDVDIGKCPKIKIGCGPDCVEMSEDNEFSPIGHIPPFVPLAAVKNAYNSGDHDVCSEWFDGNSGCNIKIDKLDELVIEYFGVGNQIKFQPPILLDGVPSSTYYKLEYGGEQPACNDGKCFGPHYCTKDVGNAGGIWGDFCPYVHTGENSGLYRHPHLALAALELWIANQCMPSKCPSKWLDSPAGAGYAQNVKKTTGIVWIEMDDNMDPMAQPALPYTWPNAGGNDSIFPGIEELYGNADSKKGESPYVYNGEVPGK</sequence>